<proteinExistence type="predicted"/>
<reference evidence="1" key="1">
    <citation type="submission" date="2020-08" db="EMBL/GenBank/DDBJ databases">
        <title>Multicomponent nature underlies the extraordinary mechanical properties of spider dragline silk.</title>
        <authorList>
            <person name="Kono N."/>
            <person name="Nakamura H."/>
            <person name="Mori M."/>
            <person name="Yoshida Y."/>
            <person name="Ohtoshi R."/>
            <person name="Malay A.D."/>
            <person name="Moran D.A.P."/>
            <person name="Tomita M."/>
            <person name="Numata K."/>
            <person name="Arakawa K."/>
        </authorList>
    </citation>
    <scope>NUCLEOTIDE SEQUENCE</scope>
</reference>
<dbReference type="OrthoDB" id="10329736at2759"/>
<organism evidence="1 2">
    <name type="scientific">Trichonephila inaurata madagascariensis</name>
    <dbReference type="NCBI Taxonomy" id="2747483"/>
    <lineage>
        <taxon>Eukaryota</taxon>
        <taxon>Metazoa</taxon>
        <taxon>Ecdysozoa</taxon>
        <taxon>Arthropoda</taxon>
        <taxon>Chelicerata</taxon>
        <taxon>Arachnida</taxon>
        <taxon>Araneae</taxon>
        <taxon>Araneomorphae</taxon>
        <taxon>Entelegynae</taxon>
        <taxon>Araneoidea</taxon>
        <taxon>Nephilidae</taxon>
        <taxon>Trichonephila</taxon>
        <taxon>Trichonephila inaurata</taxon>
    </lineage>
</organism>
<gene>
    <name evidence="1" type="ORF">TNIN_321961</name>
</gene>
<keyword evidence="2" id="KW-1185">Reference proteome</keyword>
<accession>A0A8X6XLA4</accession>
<dbReference type="EMBL" id="BMAV01010269">
    <property type="protein sequence ID" value="GFY55251.1"/>
    <property type="molecule type" value="Genomic_DNA"/>
</dbReference>
<dbReference type="AlphaFoldDB" id="A0A8X6XLA4"/>
<protein>
    <submittedName>
        <fullName evidence="1">Uncharacterized protein</fullName>
    </submittedName>
</protein>
<evidence type="ECO:0000313" key="2">
    <source>
        <dbReference type="Proteomes" id="UP000886998"/>
    </source>
</evidence>
<dbReference type="Proteomes" id="UP000886998">
    <property type="component" value="Unassembled WGS sequence"/>
</dbReference>
<name>A0A8X6XLA4_9ARAC</name>
<sequence length="104" mass="12096">MSGEQYSFSILSFKDCLVQKTPEQVIELPKAWRKEHPFTNKCSVCKTLLPPIPYTLCCGHFYYNNQFKTYPVQSFAVQTPKHAFELPILKRLKAQAKLKLDQDL</sequence>
<evidence type="ECO:0000313" key="1">
    <source>
        <dbReference type="EMBL" id="GFY55251.1"/>
    </source>
</evidence>
<comment type="caution">
    <text evidence="1">The sequence shown here is derived from an EMBL/GenBank/DDBJ whole genome shotgun (WGS) entry which is preliminary data.</text>
</comment>